<dbReference type="Proteomes" id="UP000184512">
    <property type="component" value="Unassembled WGS sequence"/>
</dbReference>
<dbReference type="GO" id="GO:0016651">
    <property type="term" value="F:oxidoreductase activity, acting on NAD(P)H"/>
    <property type="evidence" value="ECO:0007669"/>
    <property type="project" value="TreeGrafter"/>
</dbReference>
<dbReference type="InterPro" id="IPR028202">
    <property type="entry name" value="Reductase_C"/>
</dbReference>
<dbReference type="Gene3D" id="3.50.50.60">
    <property type="entry name" value="FAD/NAD(P)-binding domain"/>
    <property type="match status" value="2"/>
</dbReference>
<dbReference type="PRINTS" id="PR00411">
    <property type="entry name" value="PNDRDTASEI"/>
</dbReference>
<accession>A0A1M6BI63</accession>
<feature type="domain" description="FAD/NAD(P)-binding" evidence="5">
    <location>
        <begin position="4"/>
        <end position="300"/>
    </location>
</feature>
<reference evidence="7 8" key="1">
    <citation type="submission" date="2016-11" db="EMBL/GenBank/DDBJ databases">
        <authorList>
            <person name="Jaros S."/>
            <person name="Januszkiewicz K."/>
            <person name="Wedrychowicz H."/>
        </authorList>
    </citation>
    <scope>NUCLEOTIDE SEQUENCE [LARGE SCALE GENOMIC DNA]</scope>
    <source>
        <strain evidence="7 8">DSM 12906</strain>
    </source>
</reference>
<sequence length="405" mass="42736">MSTYVVIGGGLAGAKSVEELRDLDGEARIVLVGGEAHLPYERPPLSKEYLVGGKALEEFTPLAAGWFADNEVEARLGIFATDVDAAGRLVHLSDGSSLAYDGLILATGSRPRTLNLPGVGRSGVQTLRTLEDADQLRAVLTAGGPLVVYGGGWIGLEVAAVARTMGVPVTVVVREDRVLRQLGDEVAPRFVAMHREHGVEFAFNSTIASIDGDGERGAVKSVTLGDGRRVEAAAVLIAVGAEPRVELAQAAGLEVEGGVLVDDSLRSSDPAIFAVGDIANAENRWVGGRIRVEHWATALSQPAIAARGVVGDEAHYDLPPFFYTDQYDLGMEFRGVIPDGATLVTRDTDEGYISFWLRGDGVPRAVMNVNVWDQGDAIDALLKAGRPADAAKLRDPGVPLDAVAV</sequence>
<protein>
    <submittedName>
        <fullName evidence="7">3-phenylpropionate/trans-cinnamate dioxygenase ferredoxin reductase subunit</fullName>
    </submittedName>
</protein>
<dbReference type="InterPro" id="IPR036188">
    <property type="entry name" value="FAD/NAD-bd_sf"/>
</dbReference>
<keyword evidence="7" id="KW-0223">Dioxygenase</keyword>
<dbReference type="Gene3D" id="3.30.390.30">
    <property type="match status" value="1"/>
</dbReference>
<proteinExistence type="predicted"/>
<name>A0A1M6BI63_9ACTN</name>
<dbReference type="RefSeq" id="WP_073185919.1">
    <property type="nucleotide sequence ID" value="NZ_FQZG01000007.1"/>
</dbReference>
<dbReference type="STRING" id="1123357.SAMN02745244_00431"/>
<evidence type="ECO:0000313" key="8">
    <source>
        <dbReference type="Proteomes" id="UP000184512"/>
    </source>
</evidence>
<dbReference type="SUPFAM" id="SSF51905">
    <property type="entry name" value="FAD/NAD(P)-binding domain"/>
    <property type="match status" value="2"/>
</dbReference>
<dbReference type="EMBL" id="FQZG01000007">
    <property type="protein sequence ID" value="SHI48173.1"/>
    <property type="molecule type" value="Genomic_DNA"/>
</dbReference>
<dbReference type="SUPFAM" id="SSF55424">
    <property type="entry name" value="FAD/NAD-linked reductases, dimerisation (C-terminal) domain"/>
    <property type="match status" value="1"/>
</dbReference>
<gene>
    <name evidence="7" type="ORF">SAMN02745244_00431</name>
</gene>
<keyword evidence="3" id="KW-0274">FAD</keyword>
<feature type="domain" description="Reductase C-terminal" evidence="6">
    <location>
        <begin position="321"/>
        <end position="403"/>
    </location>
</feature>
<dbReference type="AlphaFoldDB" id="A0A1M6BI63"/>
<keyword evidence="4" id="KW-0560">Oxidoreductase</keyword>
<organism evidence="7 8">
    <name type="scientific">Tessaracoccus bendigoensis DSM 12906</name>
    <dbReference type="NCBI Taxonomy" id="1123357"/>
    <lineage>
        <taxon>Bacteria</taxon>
        <taxon>Bacillati</taxon>
        <taxon>Actinomycetota</taxon>
        <taxon>Actinomycetes</taxon>
        <taxon>Propionibacteriales</taxon>
        <taxon>Propionibacteriaceae</taxon>
        <taxon>Tessaracoccus</taxon>
    </lineage>
</organism>
<evidence type="ECO:0000256" key="1">
    <source>
        <dbReference type="ARBA" id="ARBA00001974"/>
    </source>
</evidence>
<keyword evidence="8" id="KW-1185">Reference proteome</keyword>
<dbReference type="PRINTS" id="PR00368">
    <property type="entry name" value="FADPNR"/>
</dbReference>
<evidence type="ECO:0000256" key="3">
    <source>
        <dbReference type="ARBA" id="ARBA00022827"/>
    </source>
</evidence>
<dbReference type="PANTHER" id="PTHR43557">
    <property type="entry name" value="APOPTOSIS-INDUCING FACTOR 1"/>
    <property type="match status" value="1"/>
</dbReference>
<evidence type="ECO:0000256" key="2">
    <source>
        <dbReference type="ARBA" id="ARBA00022630"/>
    </source>
</evidence>
<dbReference type="GO" id="GO:0005737">
    <property type="term" value="C:cytoplasm"/>
    <property type="evidence" value="ECO:0007669"/>
    <property type="project" value="TreeGrafter"/>
</dbReference>
<dbReference type="InterPro" id="IPR016156">
    <property type="entry name" value="FAD/NAD-linked_Rdtase_dimer_sf"/>
</dbReference>
<evidence type="ECO:0000313" key="7">
    <source>
        <dbReference type="EMBL" id="SHI48173.1"/>
    </source>
</evidence>
<comment type="cofactor">
    <cofactor evidence="1">
        <name>FAD</name>
        <dbReference type="ChEBI" id="CHEBI:57692"/>
    </cofactor>
</comment>
<evidence type="ECO:0000256" key="4">
    <source>
        <dbReference type="ARBA" id="ARBA00023002"/>
    </source>
</evidence>
<keyword evidence="2" id="KW-0285">Flavoprotein</keyword>
<dbReference type="InterPro" id="IPR050446">
    <property type="entry name" value="FAD-oxidoreductase/Apoptosis"/>
</dbReference>
<dbReference type="Pfam" id="PF14759">
    <property type="entry name" value="Reductase_C"/>
    <property type="match status" value="1"/>
</dbReference>
<evidence type="ECO:0000259" key="5">
    <source>
        <dbReference type="Pfam" id="PF07992"/>
    </source>
</evidence>
<dbReference type="OrthoDB" id="3568330at2"/>
<dbReference type="InterPro" id="IPR023753">
    <property type="entry name" value="FAD/NAD-binding_dom"/>
</dbReference>
<dbReference type="Pfam" id="PF07992">
    <property type="entry name" value="Pyr_redox_2"/>
    <property type="match status" value="1"/>
</dbReference>
<dbReference type="PANTHER" id="PTHR43557:SF2">
    <property type="entry name" value="RIESKE DOMAIN-CONTAINING PROTEIN-RELATED"/>
    <property type="match status" value="1"/>
</dbReference>
<dbReference type="GO" id="GO:0051213">
    <property type="term" value="F:dioxygenase activity"/>
    <property type="evidence" value="ECO:0007669"/>
    <property type="project" value="UniProtKB-KW"/>
</dbReference>
<evidence type="ECO:0000259" key="6">
    <source>
        <dbReference type="Pfam" id="PF14759"/>
    </source>
</evidence>